<comment type="caution">
    <text evidence="3">The sequence shown here is derived from an EMBL/GenBank/DDBJ whole genome shotgun (WGS) entry which is preliminary data.</text>
</comment>
<keyword evidence="3" id="KW-0238">DNA-binding</keyword>
<dbReference type="Proteomes" id="UP000518288">
    <property type="component" value="Unassembled WGS sequence"/>
</dbReference>
<dbReference type="EMBL" id="JACCFH010000001">
    <property type="protein sequence ID" value="NYG34224.1"/>
    <property type="molecule type" value="Genomic_DNA"/>
</dbReference>
<dbReference type="Gene3D" id="6.10.140.190">
    <property type="match status" value="1"/>
</dbReference>
<sequence length="189" mass="21254">MSLSHAVLTSLIEKASSGYDLARRFDKSIGYFWHATHQQIYRELARMEAAGWIASQPAPDAGLTRKRLYEVLPAGREELARWAAEPTPPPDLRDDLSVKLRAEAALGEIDLRAELRQRIASHAERLDLYRALAQRDFPPDRPLSRAAAIQHMILQKGLRYEEGNLRWCEEMLALLDMPLSASTAAPPAT</sequence>
<protein>
    <submittedName>
        <fullName evidence="3">DNA-binding PadR family transcriptional regulator</fullName>
    </submittedName>
</protein>
<accession>A0A7Y9R223</accession>
<gene>
    <name evidence="3" type="ORF">BDD16_003210</name>
</gene>
<evidence type="ECO:0000259" key="1">
    <source>
        <dbReference type="Pfam" id="PF03551"/>
    </source>
</evidence>
<dbReference type="RefSeq" id="WP_179634901.1">
    <property type="nucleotide sequence ID" value="NZ_CAXYYM010000137.1"/>
</dbReference>
<dbReference type="InterPro" id="IPR005149">
    <property type="entry name" value="Tscrpt_reg_PadR_N"/>
</dbReference>
<feature type="domain" description="Transcription regulator PadR C-terminal" evidence="2">
    <location>
        <begin position="92"/>
        <end position="176"/>
    </location>
</feature>
<keyword evidence="4" id="KW-1185">Reference proteome</keyword>
<evidence type="ECO:0000313" key="4">
    <source>
        <dbReference type="Proteomes" id="UP000518288"/>
    </source>
</evidence>
<dbReference type="AlphaFoldDB" id="A0A7Y9R223"/>
<dbReference type="SUPFAM" id="SSF46785">
    <property type="entry name" value="Winged helix' DNA-binding domain"/>
    <property type="match status" value="1"/>
</dbReference>
<dbReference type="PANTHER" id="PTHR43252">
    <property type="entry name" value="TRANSCRIPTIONAL REGULATOR YQJI"/>
    <property type="match status" value="1"/>
</dbReference>
<dbReference type="InterPro" id="IPR036390">
    <property type="entry name" value="WH_DNA-bd_sf"/>
</dbReference>
<dbReference type="InterPro" id="IPR036388">
    <property type="entry name" value="WH-like_DNA-bd_sf"/>
</dbReference>
<evidence type="ECO:0000259" key="2">
    <source>
        <dbReference type="Pfam" id="PF10400"/>
    </source>
</evidence>
<organism evidence="3 4">
    <name type="scientific">Sphaerotilus montanus</name>
    <dbReference type="NCBI Taxonomy" id="522889"/>
    <lineage>
        <taxon>Bacteria</taxon>
        <taxon>Pseudomonadati</taxon>
        <taxon>Pseudomonadota</taxon>
        <taxon>Betaproteobacteria</taxon>
        <taxon>Burkholderiales</taxon>
        <taxon>Sphaerotilaceae</taxon>
        <taxon>Sphaerotilus</taxon>
    </lineage>
</organism>
<name>A0A7Y9R223_9BURK</name>
<reference evidence="3 4" key="1">
    <citation type="submission" date="2020-07" db="EMBL/GenBank/DDBJ databases">
        <title>Genomic Encyclopedia of Archaeal and Bacterial Type Strains, Phase II (KMG-II): from individual species to whole genera.</title>
        <authorList>
            <person name="Goeker M."/>
        </authorList>
    </citation>
    <scope>NUCLEOTIDE SEQUENCE [LARGE SCALE GENOMIC DNA]</scope>
    <source>
        <strain evidence="3 4">DSM 21226</strain>
    </source>
</reference>
<dbReference type="Gene3D" id="1.10.10.10">
    <property type="entry name" value="Winged helix-like DNA-binding domain superfamily/Winged helix DNA-binding domain"/>
    <property type="match status" value="1"/>
</dbReference>
<feature type="domain" description="Transcription regulator PadR N-terminal" evidence="1">
    <location>
        <begin position="7"/>
        <end position="80"/>
    </location>
</feature>
<dbReference type="Pfam" id="PF03551">
    <property type="entry name" value="PadR"/>
    <property type="match status" value="1"/>
</dbReference>
<evidence type="ECO:0000313" key="3">
    <source>
        <dbReference type="EMBL" id="NYG34224.1"/>
    </source>
</evidence>
<dbReference type="PANTHER" id="PTHR43252:SF4">
    <property type="entry name" value="TRANSCRIPTIONAL REGULATORY PROTEIN"/>
    <property type="match status" value="1"/>
</dbReference>
<dbReference type="Pfam" id="PF10400">
    <property type="entry name" value="Vir_act_alpha_C"/>
    <property type="match status" value="1"/>
</dbReference>
<dbReference type="GO" id="GO:0003677">
    <property type="term" value="F:DNA binding"/>
    <property type="evidence" value="ECO:0007669"/>
    <property type="project" value="UniProtKB-KW"/>
</dbReference>
<proteinExistence type="predicted"/>
<dbReference type="InterPro" id="IPR018309">
    <property type="entry name" value="Tscrpt_reg_PadR_C"/>
</dbReference>